<feature type="coiled-coil region" evidence="1">
    <location>
        <begin position="33"/>
        <end position="60"/>
    </location>
</feature>
<dbReference type="InterPro" id="IPR021342">
    <property type="entry name" value="DUF2959"/>
</dbReference>
<dbReference type="PROSITE" id="PS51257">
    <property type="entry name" value="PROKAR_LIPOPROTEIN"/>
    <property type="match status" value="1"/>
</dbReference>
<feature type="signal peptide" evidence="2">
    <location>
        <begin position="1"/>
        <end position="24"/>
    </location>
</feature>
<keyword evidence="4" id="KW-1185">Reference proteome</keyword>
<sequence>MRYLLLILPLCISLLGCQSAYYSAMEKVGVHKRDILADRVEEAQESQQDAQQQFKSALEQFSSLIKFDGGDLQRVYQATDKEYQACNAAAEEVTKRIDSIEAVADDLFAEWQDELDLYNNKKLKQDSANKLTDTKRQYNSLLKSMRIAEKSMQPVLSSLRDNTLYLKHNLNAKAIGALQGEFNSVQRDINQLIDNMNTAIAESEQFVRALKQK</sequence>
<comment type="caution">
    <text evidence="3">The sequence shown here is derived from an EMBL/GenBank/DDBJ whole genome shotgun (WGS) entry which is preliminary data.</text>
</comment>
<dbReference type="OrthoDB" id="9780401at2"/>
<proteinExistence type="predicted"/>
<reference evidence="4" key="1">
    <citation type="submission" date="2016-09" db="EMBL/GenBank/DDBJ databases">
        <authorList>
            <person name="Wan X."/>
            <person name="Hou S."/>
        </authorList>
    </citation>
    <scope>NUCLEOTIDE SEQUENCE [LARGE SCALE GENOMIC DNA]</scope>
    <source>
        <strain evidence="4">KH87</strain>
    </source>
</reference>
<keyword evidence="2" id="KW-0732">Signal</keyword>
<dbReference type="STRING" id="1628148.BI198_05265"/>
<dbReference type="EMBL" id="MKEK01000001">
    <property type="protein sequence ID" value="OEY69045.1"/>
    <property type="molecule type" value="Genomic_DNA"/>
</dbReference>
<gene>
    <name evidence="3" type="ORF">BI198_05265</name>
</gene>
<dbReference type="RefSeq" id="WP_070048611.1">
    <property type="nucleotide sequence ID" value="NZ_CBCSDO010000003.1"/>
</dbReference>
<name>A0A1E7Q4E6_9GAMM</name>
<dbReference type="Pfam" id="PF11172">
    <property type="entry name" value="DUF2959"/>
    <property type="match status" value="1"/>
</dbReference>
<evidence type="ECO:0000256" key="1">
    <source>
        <dbReference type="SAM" id="Coils"/>
    </source>
</evidence>
<evidence type="ECO:0000313" key="4">
    <source>
        <dbReference type="Proteomes" id="UP000242258"/>
    </source>
</evidence>
<dbReference type="Proteomes" id="UP000242258">
    <property type="component" value="Unassembled WGS sequence"/>
</dbReference>
<organism evidence="3 4">
    <name type="scientific">Rheinheimera salexigens</name>
    <dbReference type="NCBI Taxonomy" id="1628148"/>
    <lineage>
        <taxon>Bacteria</taxon>
        <taxon>Pseudomonadati</taxon>
        <taxon>Pseudomonadota</taxon>
        <taxon>Gammaproteobacteria</taxon>
        <taxon>Chromatiales</taxon>
        <taxon>Chromatiaceae</taxon>
        <taxon>Rheinheimera</taxon>
    </lineage>
</organism>
<feature type="chain" id="PRO_5009200437" evidence="2">
    <location>
        <begin position="25"/>
        <end position="213"/>
    </location>
</feature>
<dbReference type="AlphaFoldDB" id="A0A1E7Q4E6"/>
<keyword evidence="1" id="KW-0175">Coiled coil</keyword>
<accession>A0A1E7Q4E6</accession>
<evidence type="ECO:0000256" key="2">
    <source>
        <dbReference type="SAM" id="SignalP"/>
    </source>
</evidence>
<evidence type="ECO:0000313" key="3">
    <source>
        <dbReference type="EMBL" id="OEY69045.1"/>
    </source>
</evidence>
<protein>
    <submittedName>
        <fullName evidence="3">DNA repair protein</fullName>
    </submittedName>
</protein>